<dbReference type="RefSeq" id="WP_143056227.1">
    <property type="nucleotide sequence ID" value="NZ_FOHB01000005.1"/>
</dbReference>
<protein>
    <submittedName>
        <fullName evidence="2">Uncharacterized protein</fullName>
    </submittedName>
</protein>
<dbReference type="EMBL" id="FOHB01000005">
    <property type="protein sequence ID" value="SES33483.1"/>
    <property type="molecule type" value="Genomic_DNA"/>
</dbReference>
<keyword evidence="1" id="KW-1133">Transmembrane helix</keyword>
<keyword evidence="1" id="KW-0812">Transmembrane</keyword>
<accession>A0A1H9WJ49</accession>
<proteinExistence type="predicted"/>
<evidence type="ECO:0000256" key="1">
    <source>
        <dbReference type="SAM" id="Phobius"/>
    </source>
</evidence>
<dbReference type="Proteomes" id="UP000199019">
    <property type="component" value="Unassembled WGS sequence"/>
</dbReference>
<sequence>MDARNLKHQISVLWISLAVMMSASMLLYLYAGGGEVLDGIRAGVVEGERITTTMEVMVAAFWLVPLAMAFLTFTLPWAVNRWANVVLGLAMAVLDGMDAVPALADGTFGGEILVTVVMTLVGVLIAWLGFRLPRPQRSQASETVSPVREHTHV</sequence>
<dbReference type="OrthoDB" id="1551186at2"/>
<evidence type="ECO:0000313" key="3">
    <source>
        <dbReference type="Proteomes" id="UP000199019"/>
    </source>
</evidence>
<dbReference type="AlphaFoldDB" id="A0A1H9WJ49"/>
<feature type="transmembrane region" description="Helical" evidence="1">
    <location>
        <begin position="12"/>
        <end position="31"/>
    </location>
</feature>
<evidence type="ECO:0000313" key="2">
    <source>
        <dbReference type="EMBL" id="SES33483.1"/>
    </source>
</evidence>
<feature type="transmembrane region" description="Helical" evidence="1">
    <location>
        <begin position="112"/>
        <end position="130"/>
    </location>
</feature>
<organism evidence="2 3">
    <name type="scientific">Pedococcus cremeus</name>
    <dbReference type="NCBI Taxonomy" id="587636"/>
    <lineage>
        <taxon>Bacteria</taxon>
        <taxon>Bacillati</taxon>
        <taxon>Actinomycetota</taxon>
        <taxon>Actinomycetes</taxon>
        <taxon>Micrococcales</taxon>
        <taxon>Intrasporangiaceae</taxon>
        <taxon>Pedococcus</taxon>
    </lineage>
</organism>
<name>A0A1H9WJ49_9MICO</name>
<gene>
    <name evidence="2" type="ORF">SAMN05216199_2926</name>
</gene>
<reference evidence="3" key="1">
    <citation type="submission" date="2016-10" db="EMBL/GenBank/DDBJ databases">
        <authorList>
            <person name="Varghese N."/>
            <person name="Submissions S."/>
        </authorList>
    </citation>
    <scope>NUCLEOTIDE SEQUENCE [LARGE SCALE GENOMIC DNA]</scope>
    <source>
        <strain evidence="3">CGMCC 1.6963</strain>
    </source>
</reference>
<keyword evidence="1" id="KW-0472">Membrane</keyword>
<keyword evidence="3" id="KW-1185">Reference proteome</keyword>
<feature type="transmembrane region" description="Helical" evidence="1">
    <location>
        <begin position="56"/>
        <end position="75"/>
    </location>
</feature>